<feature type="transmembrane region" description="Helical" evidence="12">
    <location>
        <begin position="312"/>
        <end position="337"/>
    </location>
</feature>
<organism evidence="14 15">
    <name type="scientific">Phragmitibacter flavus</name>
    <dbReference type="NCBI Taxonomy" id="2576071"/>
    <lineage>
        <taxon>Bacteria</taxon>
        <taxon>Pseudomonadati</taxon>
        <taxon>Verrucomicrobiota</taxon>
        <taxon>Verrucomicrobiia</taxon>
        <taxon>Verrucomicrobiales</taxon>
        <taxon>Verrucomicrobiaceae</taxon>
        <taxon>Phragmitibacter</taxon>
    </lineage>
</organism>
<dbReference type="GO" id="GO:0005886">
    <property type="term" value="C:plasma membrane"/>
    <property type="evidence" value="ECO:0007669"/>
    <property type="project" value="UniProtKB-SubCell"/>
</dbReference>
<dbReference type="PANTHER" id="PTHR48086:SF6">
    <property type="entry name" value="CATION_ACETATE SYMPORTER ACTP"/>
    <property type="match status" value="1"/>
</dbReference>
<feature type="transmembrane region" description="Helical" evidence="12">
    <location>
        <begin position="418"/>
        <end position="437"/>
    </location>
</feature>
<dbReference type="OrthoDB" id="9814523at2"/>
<dbReference type="EMBL" id="VAUV01000001">
    <property type="protein sequence ID" value="TLD72810.1"/>
    <property type="molecule type" value="Genomic_DNA"/>
</dbReference>
<feature type="transmembrane region" description="Helical" evidence="12">
    <location>
        <begin position="278"/>
        <end position="300"/>
    </location>
</feature>
<feature type="signal peptide" evidence="13">
    <location>
        <begin position="1"/>
        <end position="18"/>
    </location>
</feature>
<keyword evidence="7 12" id="KW-1133">Transmembrane helix</keyword>
<feature type="transmembrane region" description="Helical" evidence="12">
    <location>
        <begin position="176"/>
        <end position="200"/>
    </location>
</feature>
<evidence type="ECO:0000256" key="8">
    <source>
        <dbReference type="ARBA" id="ARBA00023053"/>
    </source>
</evidence>
<keyword evidence="3" id="KW-0813">Transport</keyword>
<dbReference type="AlphaFoldDB" id="A0A5R8KKN5"/>
<dbReference type="CDD" id="cd11480">
    <property type="entry name" value="SLC5sbd_u4"/>
    <property type="match status" value="1"/>
</dbReference>
<gene>
    <name evidence="14" type="ORF">FEM03_01695</name>
</gene>
<dbReference type="Proteomes" id="UP000306196">
    <property type="component" value="Unassembled WGS sequence"/>
</dbReference>
<dbReference type="InterPro" id="IPR050277">
    <property type="entry name" value="Sodium:Solute_Symporter"/>
</dbReference>
<protein>
    <submittedName>
        <fullName evidence="14">Sodium/solute symporter</fullName>
    </submittedName>
</protein>
<dbReference type="InterPro" id="IPR001734">
    <property type="entry name" value="Na/solute_symporter"/>
</dbReference>
<dbReference type="NCBIfam" id="TIGR00813">
    <property type="entry name" value="sss"/>
    <property type="match status" value="1"/>
</dbReference>
<dbReference type="GO" id="GO:0006847">
    <property type="term" value="P:plasma membrane acetate transport"/>
    <property type="evidence" value="ECO:0007669"/>
    <property type="project" value="TreeGrafter"/>
</dbReference>
<dbReference type="PROSITE" id="PS50283">
    <property type="entry name" value="NA_SOLUT_SYMP_3"/>
    <property type="match status" value="1"/>
</dbReference>
<evidence type="ECO:0000256" key="7">
    <source>
        <dbReference type="ARBA" id="ARBA00022989"/>
    </source>
</evidence>
<keyword evidence="15" id="KW-1185">Reference proteome</keyword>
<evidence type="ECO:0000256" key="4">
    <source>
        <dbReference type="ARBA" id="ARBA00022475"/>
    </source>
</evidence>
<feature type="transmembrane region" description="Helical" evidence="12">
    <location>
        <begin position="443"/>
        <end position="467"/>
    </location>
</feature>
<reference evidence="14 15" key="1">
    <citation type="submission" date="2019-05" db="EMBL/GenBank/DDBJ databases">
        <title>Verrucobacter flavum gen. nov., sp. nov. a new member of the family Verrucomicrobiaceae.</title>
        <authorList>
            <person name="Szuroczki S."/>
            <person name="Abbaszade G."/>
            <person name="Szabo A."/>
            <person name="Felfoldi T."/>
            <person name="Schumann P."/>
            <person name="Boka K."/>
            <person name="Keki Z."/>
            <person name="Toumi M."/>
            <person name="Toth E."/>
        </authorList>
    </citation>
    <scope>NUCLEOTIDE SEQUENCE [LARGE SCALE GENOMIC DNA]</scope>
    <source>
        <strain evidence="14 15">MG-N-17</strain>
    </source>
</reference>
<keyword evidence="6" id="KW-0769">Symport</keyword>
<name>A0A5R8KKN5_9BACT</name>
<evidence type="ECO:0000256" key="10">
    <source>
        <dbReference type="ARBA" id="ARBA00023136"/>
    </source>
</evidence>
<evidence type="ECO:0000313" key="14">
    <source>
        <dbReference type="EMBL" id="TLD72810.1"/>
    </source>
</evidence>
<evidence type="ECO:0000256" key="11">
    <source>
        <dbReference type="RuleBase" id="RU362091"/>
    </source>
</evidence>
<feature type="transmembrane region" description="Helical" evidence="12">
    <location>
        <begin position="38"/>
        <end position="57"/>
    </location>
</feature>
<evidence type="ECO:0000256" key="5">
    <source>
        <dbReference type="ARBA" id="ARBA00022692"/>
    </source>
</evidence>
<dbReference type="InterPro" id="IPR038377">
    <property type="entry name" value="Na/Glc_symporter_sf"/>
</dbReference>
<keyword evidence="8" id="KW-0915">Sodium</keyword>
<feature type="transmembrane region" description="Helical" evidence="12">
    <location>
        <begin position="474"/>
        <end position="497"/>
    </location>
</feature>
<feature type="transmembrane region" description="Helical" evidence="12">
    <location>
        <begin position="517"/>
        <end position="535"/>
    </location>
</feature>
<evidence type="ECO:0000256" key="1">
    <source>
        <dbReference type="ARBA" id="ARBA00004651"/>
    </source>
</evidence>
<keyword evidence="10 12" id="KW-0472">Membrane</keyword>
<dbReference type="PROSITE" id="PS00457">
    <property type="entry name" value="NA_SOLUT_SYMP_2"/>
    <property type="match status" value="1"/>
</dbReference>
<feature type="transmembrane region" description="Helical" evidence="12">
    <location>
        <begin position="212"/>
        <end position="230"/>
    </location>
</feature>
<accession>A0A5R8KKN5</accession>
<evidence type="ECO:0000256" key="12">
    <source>
        <dbReference type="SAM" id="Phobius"/>
    </source>
</evidence>
<feature type="chain" id="PRO_5024440770" evidence="13">
    <location>
        <begin position="19"/>
        <end position="565"/>
    </location>
</feature>
<keyword evidence="9" id="KW-0406">Ion transport</keyword>
<evidence type="ECO:0000256" key="13">
    <source>
        <dbReference type="SAM" id="SignalP"/>
    </source>
</evidence>
<dbReference type="GO" id="GO:0015123">
    <property type="term" value="F:acetate transmembrane transporter activity"/>
    <property type="evidence" value="ECO:0007669"/>
    <property type="project" value="TreeGrafter"/>
</dbReference>
<feature type="transmembrane region" description="Helical" evidence="12">
    <location>
        <begin position="149"/>
        <end position="170"/>
    </location>
</feature>
<comment type="caution">
    <text evidence="14">The sequence shown here is derived from an EMBL/GenBank/DDBJ whole genome shotgun (WGS) entry which is preliminary data.</text>
</comment>
<dbReference type="InterPro" id="IPR018212">
    <property type="entry name" value="Na/solute_symporter_CS"/>
</dbReference>
<feature type="transmembrane region" description="Helical" evidence="12">
    <location>
        <begin position="78"/>
        <end position="104"/>
    </location>
</feature>
<dbReference type="Pfam" id="PF00474">
    <property type="entry name" value="SSF"/>
    <property type="match status" value="1"/>
</dbReference>
<dbReference type="PANTHER" id="PTHR48086">
    <property type="entry name" value="SODIUM/PROLINE SYMPORTER-RELATED"/>
    <property type="match status" value="1"/>
</dbReference>
<proteinExistence type="inferred from homology"/>
<evidence type="ECO:0000256" key="9">
    <source>
        <dbReference type="ARBA" id="ARBA00023065"/>
    </source>
</evidence>
<feature type="transmembrane region" description="Helical" evidence="12">
    <location>
        <begin position="367"/>
        <end position="387"/>
    </location>
</feature>
<keyword evidence="4" id="KW-1003">Cell membrane</keyword>
<evidence type="ECO:0000313" key="15">
    <source>
        <dbReference type="Proteomes" id="UP000306196"/>
    </source>
</evidence>
<keyword evidence="5 12" id="KW-0812">Transmembrane</keyword>
<comment type="subcellular location">
    <subcellularLocation>
        <location evidence="1">Cell membrane</location>
        <topology evidence="1">Multi-pass membrane protein</topology>
    </subcellularLocation>
</comment>
<evidence type="ECO:0000256" key="3">
    <source>
        <dbReference type="ARBA" id="ARBA00022448"/>
    </source>
</evidence>
<dbReference type="Gene3D" id="1.20.1730.10">
    <property type="entry name" value="Sodium/glucose cotransporter"/>
    <property type="match status" value="1"/>
</dbReference>
<dbReference type="GO" id="GO:0006811">
    <property type="term" value="P:monoatomic ion transport"/>
    <property type="evidence" value="ECO:0007669"/>
    <property type="project" value="UniProtKB-KW"/>
</dbReference>
<evidence type="ECO:0000256" key="2">
    <source>
        <dbReference type="ARBA" id="ARBA00006434"/>
    </source>
</evidence>
<keyword evidence="13" id="KW-0732">Signal</keyword>
<sequence length="565" mass="59166">MSSLFSFDFLSPSGSLLAAAAAAVPGPSPQVTGGSNTALMMFLAFVAVTLVITYFSAKKATGSTAYFAAGRSIKGWQNGLAVAGDYMSAASFLGISGAICMFGYDGFMYSVGFLVAYLTVLLLVAEPLRNAGKYTMADLLAYRLNQRPVRAMASLSTLTVSTFYMIAQMIGAGGIIKVLIGIEFVPAVIGVGVLMLVYVVFGGMLATTWVQIIKAILLMAGAFALSWMVLARSDYSLTQFFTSVSQADYAGSREAINLLTPGLQYGVTAANQWGNWDFISLALGLVLGTAGLPHILVRFYTVPDAKTARVSVVWATAIIGVFYILTTFFGFGAATILSLDQLPLAASGKPDGNMVAPILAEVLGGEMFFAFISAVAFATILAVVAGLTMSASTSFAHDFYTNVIHSGKEKTQGEEVRVARITAFVVGAVSIFLAIKLRSLNVAFLVGLAFAVAASANLPVILFSVFWKRFNTTGAVMGLVVGLASSIILIVISPSVMDPVAGKALITGDPIFPLKNPGIVSIPLGFLGAILGTLLSKRDLVAESKFAELSVRAETGLGAEKASSH</sequence>
<comment type="similarity">
    <text evidence="2 11">Belongs to the sodium:solute symporter (SSF) (TC 2.A.21) family.</text>
</comment>
<dbReference type="GO" id="GO:0015293">
    <property type="term" value="F:symporter activity"/>
    <property type="evidence" value="ECO:0007669"/>
    <property type="project" value="UniProtKB-KW"/>
</dbReference>
<evidence type="ECO:0000256" key="6">
    <source>
        <dbReference type="ARBA" id="ARBA00022847"/>
    </source>
</evidence>
<feature type="transmembrane region" description="Helical" evidence="12">
    <location>
        <begin position="110"/>
        <end position="128"/>
    </location>
</feature>